<comment type="caution">
    <text evidence="3">The sequence shown here is derived from an EMBL/GenBank/DDBJ whole genome shotgun (WGS) entry which is preliminary data.</text>
</comment>
<dbReference type="InterPro" id="IPR050300">
    <property type="entry name" value="GDXG_lipolytic_enzyme"/>
</dbReference>
<dbReference type="PANTHER" id="PTHR48081:SF33">
    <property type="entry name" value="KYNURENINE FORMAMIDASE"/>
    <property type="match status" value="1"/>
</dbReference>
<dbReference type="EMBL" id="SMSJ01000002">
    <property type="protein sequence ID" value="TDH64183.1"/>
    <property type="molecule type" value="Genomic_DNA"/>
</dbReference>
<dbReference type="SUPFAM" id="SSF53474">
    <property type="entry name" value="alpha/beta-Hydrolases"/>
    <property type="match status" value="1"/>
</dbReference>
<name>A0A4R5QM11_9PROT</name>
<keyword evidence="4" id="KW-1185">Reference proteome</keyword>
<dbReference type="InterPro" id="IPR049492">
    <property type="entry name" value="BD-FAE-like_dom"/>
</dbReference>
<dbReference type="OrthoDB" id="9771666at2"/>
<dbReference type="AlphaFoldDB" id="A0A4R5QM11"/>
<evidence type="ECO:0000313" key="4">
    <source>
        <dbReference type="Proteomes" id="UP000295096"/>
    </source>
</evidence>
<accession>A0A4R5QM11</accession>
<dbReference type="Proteomes" id="UP000295096">
    <property type="component" value="Unassembled WGS sequence"/>
</dbReference>
<evidence type="ECO:0000313" key="3">
    <source>
        <dbReference type="EMBL" id="TDH64183.1"/>
    </source>
</evidence>
<evidence type="ECO:0000259" key="2">
    <source>
        <dbReference type="Pfam" id="PF20434"/>
    </source>
</evidence>
<organism evidence="3 4">
    <name type="scientific">Dankookia rubra</name>
    <dbReference type="NCBI Taxonomy" id="1442381"/>
    <lineage>
        <taxon>Bacteria</taxon>
        <taxon>Pseudomonadati</taxon>
        <taxon>Pseudomonadota</taxon>
        <taxon>Alphaproteobacteria</taxon>
        <taxon>Acetobacterales</taxon>
        <taxon>Roseomonadaceae</taxon>
        <taxon>Dankookia</taxon>
    </lineage>
</organism>
<gene>
    <name evidence="3" type="ORF">E2C06_02215</name>
</gene>
<keyword evidence="1 3" id="KW-0378">Hydrolase</keyword>
<evidence type="ECO:0000256" key="1">
    <source>
        <dbReference type="ARBA" id="ARBA00022801"/>
    </source>
</evidence>
<proteinExistence type="predicted"/>
<sequence>MMHYPMADFWAGSTRDQRDAAYDNTRAVADSAALIAARNAASAGFRAAHTGHLDLTYAAGERTEWDLFPAVAPNAPCLVFVHGGYWQRNRREDFCILAEGALARGWSVGFPGYTLAPDASLTQIVAEVHAALSWLQEHGPAHGIAGRVVLSGWSAGGHLAAACVGHPAVAAGLAISGVFELAPIRDTYLNDKLQLTEAEIQTLSPLRQPMVRKPMAVAYGSGELPELRRQSRKFHAARAEAHVPGPLVPVAGADHFRILDALRAPDSELLRAAAGLLEYPA</sequence>
<dbReference type="RefSeq" id="WP_133286948.1">
    <property type="nucleotide sequence ID" value="NZ_SMSJ01000002.1"/>
</dbReference>
<protein>
    <submittedName>
        <fullName evidence="3">Alpha/beta hydrolase</fullName>
    </submittedName>
</protein>
<feature type="domain" description="BD-FAE-like" evidence="2">
    <location>
        <begin position="74"/>
        <end position="161"/>
    </location>
</feature>
<dbReference type="PANTHER" id="PTHR48081">
    <property type="entry name" value="AB HYDROLASE SUPERFAMILY PROTEIN C4A8.06C"/>
    <property type="match status" value="1"/>
</dbReference>
<dbReference type="InterPro" id="IPR029058">
    <property type="entry name" value="AB_hydrolase_fold"/>
</dbReference>
<dbReference type="Gene3D" id="3.40.50.1820">
    <property type="entry name" value="alpha/beta hydrolase"/>
    <property type="match status" value="1"/>
</dbReference>
<dbReference type="GO" id="GO:0016787">
    <property type="term" value="F:hydrolase activity"/>
    <property type="evidence" value="ECO:0007669"/>
    <property type="project" value="UniProtKB-KW"/>
</dbReference>
<dbReference type="Pfam" id="PF20434">
    <property type="entry name" value="BD-FAE"/>
    <property type="match status" value="1"/>
</dbReference>
<reference evidence="3 4" key="1">
    <citation type="journal article" date="2016" name="J. Microbiol.">
        <title>Dankookia rubra gen. nov., sp. nov., an alphaproteobacterium isolated from sediment of a shallow stream.</title>
        <authorList>
            <person name="Kim W.H."/>
            <person name="Kim D.H."/>
            <person name="Kang K."/>
            <person name="Ahn T.Y."/>
        </authorList>
    </citation>
    <scope>NUCLEOTIDE SEQUENCE [LARGE SCALE GENOMIC DNA]</scope>
    <source>
        <strain evidence="3 4">JCM30602</strain>
    </source>
</reference>